<dbReference type="EMBL" id="MHCA01000024">
    <property type="protein sequence ID" value="OGY12217.1"/>
    <property type="molecule type" value="Genomic_DNA"/>
</dbReference>
<proteinExistence type="predicted"/>
<dbReference type="AlphaFoldDB" id="A0A1G1VAC4"/>
<name>A0A1G1VAC4_9BACT</name>
<protein>
    <submittedName>
        <fullName evidence="1">Uncharacterized protein</fullName>
    </submittedName>
</protein>
<organism evidence="1 2">
    <name type="scientific">Candidatus Blackburnbacteria bacterium RIFCSPHIGHO2_12_FULL_41_13b</name>
    <dbReference type="NCBI Taxonomy" id="1797517"/>
    <lineage>
        <taxon>Bacteria</taxon>
        <taxon>Candidatus Blackburniibacteriota</taxon>
    </lineage>
</organism>
<comment type="caution">
    <text evidence="1">The sequence shown here is derived from an EMBL/GenBank/DDBJ whole genome shotgun (WGS) entry which is preliminary data.</text>
</comment>
<sequence>MTDEQVTKEYLDRRLKLEFDEFEEKMDTKFTKLRSDIFDKIDGLAARKTKDEEEYAAHEFSHKRVDDDLSDLDKRVTVLEKGN</sequence>
<dbReference type="Proteomes" id="UP000178272">
    <property type="component" value="Unassembled WGS sequence"/>
</dbReference>
<evidence type="ECO:0000313" key="1">
    <source>
        <dbReference type="EMBL" id="OGY12217.1"/>
    </source>
</evidence>
<dbReference type="STRING" id="1797517.A3F61_00450"/>
<accession>A0A1G1VAC4</accession>
<reference evidence="1 2" key="1">
    <citation type="journal article" date="2016" name="Nat. Commun.">
        <title>Thousands of microbial genomes shed light on interconnected biogeochemical processes in an aquifer system.</title>
        <authorList>
            <person name="Anantharaman K."/>
            <person name="Brown C.T."/>
            <person name="Hug L.A."/>
            <person name="Sharon I."/>
            <person name="Castelle C.J."/>
            <person name="Probst A.J."/>
            <person name="Thomas B.C."/>
            <person name="Singh A."/>
            <person name="Wilkins M.J."/>
            <person name="Karaoz U."/>
            <person name="Brodie E.L."/>
            <person name="Williams K.H."/>
            <person name="Hubbard S.S."/>
            <person name="Banfield J.F."/>
        </authorList>
    </citation>
    <scope>NUCLEOTIDE SEQUENCE [LARGE SCALE GENOMIC DNA]</scope>
</reference>
<evidence type="ECO:0000313" key="2">
    <source>
        <dbReference type="Proteomes" id="UP000178272"/>
    </source>
</evidence>
<gene>
    <name evidence="1" type="ORF">A3F61_00450</name>
</gene>